<dbReference type="GO" id="GO:0009294">
    <property type="term" value="P:DNA-mediated transformation"/>
    <property type="evidence" value="ECO:0007669"/>
    <property type="project" value="InterPro"/>
</dbReference>
<sequence>MNTDHPYFNAFNTIPQIGPVKFAKLLNFFPNLQSAWQASPFDLAACGLEQAVVEKILETRQNFDPIAEFARLEKLHVELLTIKDQLYPKLLKEIPSAPAVLYVLGRMLPSDEMAIAVVGTRKFSTYGKQATAELVTGMVRANLTIVSGLALGIDSLAHRTAVECGGRTIAVLACGVDNIYPALNRHVAQQILDSGGAIISELPLGTPPLKHHFPNRNRIISGMSLGTLVIEAAAESGSLITAQHALDQNRQIFAVPGSIFNPGSEGPNNLLKMGAKAVTRASDILEDLNLDSIQTELITQEIAPDNEEEAVILGLLKREPTHVDIVVKTTGLPAATVAATLTIMEMKGKVRNLGANQYVISR</sequence>
<proteinExistence type="inferred from homology"/>
<name>A0A1F5QD24_9BACT</name>
<feature type="domain" description="Smf/DprA SLOG" evidence="2">
    <location>
        <begin position="79"/>
        <end position="288"/>
    </location>
</feature>
<accession>A0A1F5QD24</accession>
<dbReference type="InterPro" id="IPR057666">
    <property type="entry name" value="DrpA_SLOG"/>
</dbReference>
<reference evidence="4 5" key="1">
    <citation type="journal article" date="2016" name="Nat. Commun.">
        <title>Thousands of microbial genomes shed light on interconnected biogeochemical processes in an aquifer system.</title>
        <authorList>
            <person name="Anantharaman K."/>
            <person name="Brown C.T."/>
            <person name="Hug L.A."/>
            <person name="Sharon I."/>
            <person name="Castelle C.J."/>
            <person name="Probst A.J."/>
            <person name="Thomas B.C."/>
            <person name="Singh A."/>
            <person name="Wilkins M.J."/>
            <person name="Karaoz U."/>
            <person name="Brodie E.L."/>
            <person name="Williams K.H."/>
            <person name="Hubbard S.S."/>
            <person name="Banfield J.F."/>
        </authorList>
    </citation>
    <scope>NUCLEOTIDE SEQUENCE [LARGE SCALE GENOMIC DNA]</scope>
</reference>
<evidence type="ECO:0000313" key="5">
    <source>
        <dbReference type="Proteomes" id="UP000177235"/>
    </source>
</evidence>
<protein>
    <submittedName>
        <fullName evidence="4">DNA protecting protein DprA</fullName>
    </submittedName>
</protein>
<dbReference type="Gene3D" id="3.40.50.450">
    <property type="match status" value="1"/>
</dbReference>
<dbReference type="EMBL" id="MFFF01000004">
    <property type="protein sequence ID" value="OGF00049.1"/>
    <property type="molecule type" value="Genomic_DNA"/>
</dbReference>
<evidence type="ECO:0000313" key="4">
    <source>
        <dbReference type="EMBL" id="OGF00049.1"/>
    </source>
</evidence>
<organism evidence="4 5">
    <name type="scientific">Candidatus Doudnabacteria bacterium RIFCSPLOWO2_02_FULL_48_13</name>
    <dbReference type="NCBI Taxonomy" id="1817845"/>
    <lineage>
        <taxon>Bacteria</taxon>
        <taxon>Candidatus Doudnaibacteriota</taxon>
    </lineage>
</organism>
<comment type="similarity">
    <text evidence="1">Belongs to the DprA/Smf family.</text>
</comment>
<comment type="caution">
    <text evidence="4">The sequence shown here is derived from an EMBL/GenBank/DDBJ whole genome shotgun (WGS) entry which is preliminary data.</text>
</comment>
<dbReference type="InterPro" id="IPR041614">
    <property type="entry name" value="DprA_WH"/>
</dbReference>
<dbReference type="AlphaFoldDB" id="A0A1F5QD24"/>
<dbReference type="Pfam" id="PF02481">
    <property type="entry name" value="DNA_processg_A"/>
    <property type="match status" value="1"/>
</dbReference>
<evidence type="ECO:0000256" key="1">
    <source>
        <dbReference type="ARBA" id="ARBA00006525"/>
    </source>
</evidence>
<dbReference type="InterPro" id="IPR010994">
    <property type="entry name" value="RuvA_2-like"/>
</dbReference>
<dbReference type="InterPro" id="IPR003488">
    <property type="entry name" value="DprA"/>
</dbReference>
<dbReference type="Pfam" id="PF17782">
    <property type="entry name" value="WHD_DprA"/>
    <property type="match status" value="1"/>
</dbReference>
<dbReference type="PANTHER" id="PTHR43022">
    <property type="entry name" value="PROTEIN SMF"/>
    <property type="match status" value="1"/>
</dbReference>
<evidence type="ECO:0000259" key="2">
    <source>
        <dbReference type="Pfam" id="PF02481"/>
    </source>
</evidence>
<gene>
    <name evidence="4" type="ORF">A3J05_03050</name>
</gene>
<feature type="domain" description="DprA winged helix" evidence="3">
    <location>
        <begin position="301"/>
        <end position="354"/>
    </location>
</feature>
<dbReference type="Gene3D" id="1.10.10.10">
    <property type="entry name" value="Winged helix-like DNA-binding domain superfamily/Winged helix DNA-binding domain"/>
    <property type="match status" value="1"/>
</dbReference>
<dbReference type="InterPro" id="IPR036388">
    <property type="entry name" value="WH-like_DNA-bd_sf"/>
</dbReference>
<evidence type="ECO:0000259" key="3">
    <source>
        <dbReference type="Pfam" id="PF17782"/>
    </source>
</evidence>
<dbReference type="NCBIfam" id="TIGR00732">
    <property type="entry name" value="dprA"/>
    <property type="match status" value="1"/>
</dbReference>
<dbReference type="PANTHER" id="PTHR43022:SF1">
    <property type="entry name" value="PROTEIN SMF"/>
    <property type="match status" value="1"/>
</dbReference>
<dbReference type="SUPFAM" id="SSF47781">
    <property type="entry name" value="RuvA domain 2-like"/>
    <property type="match status" value="1"/>
</dbReference>
<dbReference type="SUPFAM" id="SSF102405">
    <property type="entry name" value="MCP/YpsA-like"/>
    <property type="match status" value="1"/>
</dbReference>
<dbReference type="Proteomes" id="UP000177235">
    <property type="component" value="Unassembled WGS sequence"/>
</dbReference>